<dbReference type="CDD" id="cd11072">
    <property type="entry name" value="CYP71-like"/>
    <property type="match status" value="1"/>
</dbReference>
<dbReference type="PRINTS" id="PR00385">
    <property type="entry name" value="P450"/>
</dbReference>
<feature type="binding site" description="axial binding residue" evidence="8">
    <location>
        <position position="471"/>
    </location>
    <ligand>
        <name>heme</name>
        <dbReference type="ChEBI" id="CHEBI:30413"/>
    </ligand>
    <ligandPart>
        <name>Fe</name>
        <dbReference type="ChEBI" id="CHEBI:18248"/>
    </ligandPart>
</feature>
<dbReference type="STRING" id="3821.A0A151TI47"/>
<dbReference type="PANTHER" id="PTHR47953:SF16">
    <property type="entry name" value="CYTOCHROME P450 71D8"/>
    <property type="match status" value="1"/>
</dbReference>
<dbReference type="InterPro" id="IPR052306">
    <property type="entry name" value="CYP450_71D"/>
</dbReference>
<dbReference type="Pfam" id="PF00067">
    <property type="entry name" value="p450"/>
    <property type="match status" value="2"/>
</dbReference>
<gene>
    <name evidence="10" type="ORF">KK1_013008</name>
</gene>
<evidence type="ECO:0000256" key="2">
    <source>
        <dbReference type="ARBA" id="ARBA00010617"/>
    </source>
</evidence>
<keyword evidence="5" id="KW-0560">Oxidoreductase</keyword>
<dbReference type="InterPro" id="IPR036396">
    <property type="entry name" value="Cyt_P450_sf"/>
</dbReference>
<dbReference type="OMA" id="LENQWIA"/>
<keyword evidence="11" id="KW-1185">Reference proteome</keyword>
<dbReference type="Gene3D" id="1.10.630.10">
    <property type="entry name" value="Cytochrome P450"/>
    <property type="match status" value="1"/>
</dbReference>
<evidence type="ECO:0000256" key="7">
    <source>
        <dbReference type="ARBA" id="ARBA00023033"/>
    </source>
</evidence>
<evidence type="ECO:0000313" key="11">
    <source>
        <dbReference type="Proteomes" id="UP000075243"/>
    </source>
</evidence>
<evidence type="ECO:0000256" key="9">
    <source>
        <dbReference type="SAM" id="Phobius"/>
    </source>
</evidence>
<keyword evidence="3 8" id="KW-0349">Heme</keyword>
<protein>
    <submittedName>
        <fullName evidence="10">Cytochrome P450 71D8</fullName>
    </submittedName>
</protein>
<dbReference type="SUPFAM" id="SSF48264">
    <property type="entry name" value="Cytochrome P450"/>
    <property type="match status" value="1"/>
</dbReference>
<evidence type="ECO:0000256" key="8">
    <source>
        <dbReference type="PIRSR" id="PIRSR602401-1"/>
    </source>
</evidence>
<dbReference type="InterPro" id="IPR001128">
    <property type="entry name" value="Cyt_P450"/>
</dbReference>
<dbReference type="GO" id="GO:0016705">
    <property type="term" value="F:oxidoreductase activity, acting on paired donors, with incorporation or reduction of molecular oxygen"/>
    <property type="evidence" value="ECO:0007669"/>
    <property type="project" value="InterPro"/>
</dbReference>
<evidence type="ECO:0000256" key="6">
    <source>
        <dbReference type="ARBA" id="ARBA00023004"/>
    </source>
</evidence>
<feature type="transmembrane region" description="Helical" evidence="9">
    <location>
        <begin position="6"/>
        <end position="22"/>
    </location>
</feature>
<dbReference type="GO" id="GO:0004497">
    <property type="term" value="F:monooxygenase activity"/>
    <property type="evidence" value="ECO:0007669"/>
    <property type="project" value="UniProtKB-KW"/>
</dbReference>
<accession>A0A151TI47</accession>
<sequence>MEYSQLVIVVTFFVLLLLHCLLKNYKPKTSDKLPPGPKKIAIIGNLHQLALAGSLPHHALRQLSHKHGPLMHLQLGQISAVVASSPTMAKEITKTHDANFLQRPHLISAQIFSYGGKDIVFAPYGDYWRQMKKILVSELLSAKRVQSLSFIREDETAKFIDSIRASAGSPINLTSRIFSLINDSVSRATVGRKSKDQAEFVSLIRKMVASVGGFDLSDLFPSMKFIHFITGKKAKLEKLHKQVDKVLEIIVKDHQERKIGVKEGRVEAEEEDLVDVLLRIQQSDNLDIKMTTSNVKALILAKNTYLLFKSTGIGHMHVLSLFSYASHDIFTGGTDTSASTLEWAMTEMMRNPKVREKVQAELRQVFKGKEIIDESDLEQLTYLKLVIKETLRVHPPTPLLIPRECSKQTIIDGYEIPVKTKVMINVWAICRDPQYWTDADRFIPERFDGSPIDFKGNNFEYLPFGAGRRMCPSITFGLASIMLPLALLLYHFNWELPNGMKPENINMTERFGLAIGRKNDLCLIPFIYDP</sequence>
<comment type="cofactor">
    <cofactor evidence="1 8">
        <name>heme</name>
        <dbReference type="ChEBI" id="CHEBI:30413"/>
    </cofactor>
</comment>
<dbReference type="PANTHER" id="PTHR47953">
    <property type="entry name" value="OS08G0105600 PROTEIN"/>
    <property type="match status" value="1"/>
</dbReference>
<keyword evidence="9" id="KW-0472">Membrane</keyword>
<dbReference type="GO" id="GO:0020037">
    <property type="term" value="F:heme binding"/>
    <property type="evidence" value="ECO:0007669"/>
    <property type="project" value="InterPro"/>
</dbReference>
<evidence type="ECO:0000256" key="3">
    <source>
        <dbReference type="ARBA" id="ARBA00022617"/>
    </source>
</evidence>
<evidence type="ECO:0000313" key="10">
    <source>
        <dbReference type="EMBL" id="KYP66702.1"/>
    </source>
</evidence>
<dbReference type="GO" id="GO:0005506">
    <property type="term" value="F:iron ion binding"/>
    <property type="evidence" value="ECO:0007669"/>
    <property type="project" value="InterPro"/>
</dbReference>
<dbReference type="AlphaFoldDB" id="A0A151TI47"/>
<dbReference type="Gramene" id="C.cajan_12619.t">
    <property type="protein sequence ID" value="C.cajan_12619.t"/>
    <property type="gene ID" value="C.cajan_12619"/>
</dbReference>
<keyword evidence="9" id="KW-1133">Transmembrane helix</keyword>
<keyword evidence="7" id="KW-0503">Monooxygenase</keyword>
<organism evidence="10 11">
    <name type="scientific">Cajanus cajan</name>
    <name type="common">Pigeon pea</name>
    <name type="synonym">Cajanus indicus</name>
    <dbReference type="NCBI Taxonomy" id="3821"/>
    <lineage>
        <taxon>Eukaryota</taxon>
        <taxon>Viridiplantae</taxon>
        <taxon>Streptophyta</taxon>
        <taxon>Embryophyta</taxon>
        <taxon>Tracheophyta</taxon>
        <taxon>Spermatophyta</taxon>
        <taxon>Magnoliopsida</taxon>
        <taxon>eudicotyledons</taxon>
        <taxon>Gunneridae</taxon>
        <taxon>Pentapetalae</taxon>
        <taxon>rosids</taxon>
        <taxon>fabids</taxon>
        <taxon>Fabales</taxon>
        <taxon>Fabaceae</taxon>
        <taxon>Papilionoideae</taxon>
        <taxon>50 kb inversion clade</taxon>
        <taxon>NPAAA clade</taxon>
        <taxon>indigoferoid/millettioid clade</taxon>
        <taxon>Phaseoleae</taxon>
        <taxon>Cajanus</taxon>
    </lineage>
</organism>
<keyword evidence="6 8" id="KW-0408">Iron</keyword>
<dbReference type="FunFam" id="1.10.630.10:FF:000008">
    <property type="entry name" value="Cytochrome P450 71D8"/>
    <property type="match status" value="1"/>
</dbReference>
<evidence type="ECO:0000256" key="4">
    <source>
        <dbReference type="ARBA" id="ARBA00022723"/>
    </source>
</evidence>
<feature type="transmembrane region" description="Helical" evidence="9">
    <location>
        <begin position="474"/>
        <end position="492"/>
    </location>
</feature>
<keyword evidence="4 8" id="KW-0479">Metal-binding</keyword>
<comment type="similarity">
    <text evidence="2">Belongs to the cytochrome P450 family.</text>
</comment>
<dbReference type="Proteomes" id="UP000075243">
    <property type="component" value="Chromosome 6"/>
</dbReference>
<name>A0A151TI47_CAJCA</name>
<reference evidence="10 11" key="1">
    <citation type="journal article" date="2012" name="Nat. Biotechnol.">
        <title>Draft genome sequence of pigeonpea (Cajanus cajan), an orphan legume crop of resource-poor farmers.</title>
        <authorList>
            <person name="Varshney R.K."/>
            <person name="Chen W."/>
            <person name="Li Y."/>
            <person name="Bharti A.K."/>
            <person name="Saxena R.K."/>
            <person name="Schlueter J.A."/>
            <person name="Donoghue M.T."/>
            <person name="Azam S."/>
            <person name="Fan G."/>
            <person name="Whaley A.M."/>
            <person name="Farmer A.D."/>
            <person name="Sheridan J."/>
            <person name="Iwata A."/>
            <person name="Tuteja R."/>
            <person name="Penmetsa R.V."/>
            <person name="Wu W."/>
            <person name="Upadhyaya H.D."/>
            <person name="Yang S.P."/>
            <person name="Shah T."/>
            <person name="Saxena K.B."/>
            <person name="Michael T."/>
            <person name="McCombie W.R."/>
            <person name="Yang B."/>
            <person name="Zhang G."/>
            <person name="Yang H."/>
            <person name="Wang J."/>
            <person name="Spillane C."/>
            <person name="Cook D.R."/>
            <person name="May G.D."/>
            <person name="Xu X."/>
            <person name="Jackson S.A."/>
        </authorList>
    </citation>
    <scope>NUCLEOTIDE SEQUENCE [LARGE SCALE GENOMIC DNA]</scope>
    <source>
        <strain evidence="11">cv. Asha</strain>
    </source>
</reference>
<evidence type="ECO:0000256" key="5">
    <source>
        <dbReference type="ARBA" id="ARBA00023002"/>
    </source>
</evidence>
<dbReference type="InterPro" id="IPR002401">
    <property type="entry name" value="Cyt_P450_E_grp-I"/>
</dbReference>
<dbReference type="PRINTS" id="PR00463">
    <property type="entry name" value="EP450I"/>
</dbReference>
<keyword evidence="9" id="KW-0812">Transmembrane</keyword>
<evidence type="ECO:0000256" key="1">
    <source>
        <dbReference type="ARBA" id="ARBA00001971"/>
    </source>
</evidence>
<dbReference type="EMBL" id="CM003608">
    <property type="protein sequence ID" value="KYP66702.1"/>
    <property type="molecule type" value="Genomic_DNA"/>
</dbReference>
<proteinExistence type="inferred from homology"/>